<sequence length="215" mass="22927">MRISFALFVVFLGLALPLIILNTATAHEERKVGSYQLAVGWADEPTYVGFKNAVEVLLKDAKGKPVLNLGDTLKVEVIFGDQKSGLLPLEPAFDVEEGFGTPGDYQASLIPTRPGTYTFHFVGSIKGQKVDQTFTSSEKTFDSPHAPSEVEFPAKDPSTADLASRLERLSPRVDTAQAAATAGQAAAAQARVLSVVAVVLGVVSLFAARGRRRPA</sequence>
<evidence type="ECO:0008006" key="4">
    <source>
        <dbReference type="Google" id="ProtNLM"/>
    </source>
</evidence>
<name>A0A537IQN0_9BACT</name>
<comment type="caution">
    <text evidence="2">The sequence shown here is derived from an EMBL/GenBank/DDBJ whole genome shotgun (WGS) entry which is preliminary data.</text>
</comment>
<reference evidence="2 3" key="1">
    <citation type="journal article" date="2019" name="Nat. Microbiol.">
        <title>Mediterranean grassland soil C-N compound turnover is dependent on rainfall and depth, and is mediated by genomically divergent microorganisms.</title>
        <authorList>
            <person name="Diamond S."/>
            <person name="Andeer P.F."/>
            <person name="Li Z."/>
            <person name="Crits-Christoph A."/>
            <person name="Burstein D."/>
            <person name="Anantharaman K."/>
            <person name="Lane K.R."/>
            <person name="Thomas B.C."/>
            <person name="Pan C."/>
            <person name="Northen T.R."/>
            <person name="Banfield J.F."/>
        </authorList>
    </citation>
    <scope>NUCLEOTIDE SEQUENCE [LARGE SCALE GENOMIC DNA]</scope>
    <source>
        <strain evidence="2">NP_8</strain>
    </source>
</reference>
<evidence type="ECO:0000256" key="1">
    <source>
        <dbReference type="SAM" id="Phobius"/>
    </source>
</evidence>
<keyword evidence="1" id="KW-0472">Membrane</keyword>
<protein>
    <recommendedName>
        <fullName evidence="4">YtkA-like domain-containing protein</fullName>
    </recommendedName>
</protein>
<evidence type="ECO:0000313" key="3">
    <source>
        <dbReference type="Proteomes" id="UP000318834"/>
    </source>
</evidence>
<dbReference type="EMBL" id="VBAP01000069">
    <property type="protein sequence ID" value="TMI73590.1"/>
    <property type="molecule type" value="Genomic_DNA"/>
</dbReference>
<organism evidence="2 3">
    <name type="scientific">Candidatus Segetimicrobium genomatis</name>
    <dbReference type="NCBI Taxonomy" id="2569760"/>
    <lineage>
        <taxon>Bacteria</taxon>
        <taxon>Bacillati</taxon>
        <taxon>Candidatus Sysuimicrobiota</taxon>
        <taxon>Candidatus Sysuimicrobiia</taxon>
        <taxon>Candidatus Sysuimicrobiales</taxon>
        <taxon>Candidatus Segetimicrobiaceae</taxon>
        <taxon>Candidatus Segetimicrobium</taxon>
    </lineage>
</organism>
<keyword evidence="1" id="KW-0812">Transmembrane</keyword>
<proteinExistence type="predicted"/>
<accession>A0A537IQN0</accession>
<evidence type="ECO:0000313" key="2">
    <source>
        <dbReference type="EMBL" id="TMI73590.1"/>
    </source>
</evidence>
<dbReference type="Proteomes" id="UP000318834">
    <property type="component" value="Unassembled WGS sequence"/>
</dbReference>
<gene>
    <name evidence="2" type="ORF">E6H05_09535</name>
</gene>
<keyword evidence="1" id="KW-1133">Transmembrane helix</keyword>
<feature type="transmembrane region" description="Helical" evidence="1">
    <location>
        <begin position="190"/>
        <end position="208"/>
    </location>
</feature>
<dbReference type="AlphaFoldDB" id="A0A537IQN0"/>